<dbReference type="GO" id="GO:0004831">
    <property type="term" value="F:tyrosine-tRNA ligase activity"/>
    <property type="evidence" value="ECO:0007669"/>
    <property type="project" value="UniProtKB-UniRule"/>
</dbReference>
<dbReference type="Gene3D" id="1.10.240.10">
    <property type="entry name" value="Tyrosyl-Transfer RNA Synthetase"/>
    <property type="match status" value="1"/>
</dbReference>
<evidence type="ECO:0000256" key="7">
    <source>
        <dbReference type="ARBA" id="ARBA00022917"/>
    </source>
</evidence>
<dbReference type="PANTHER" id="PTHR11766:SF1">
    <property type="entry name" value="TYROSINE--TRNA LIGASE"/>
    <property type="match status" value="1"/>
</dbReference>
<keyword evidence="4 10" id="KW-0547">Nucleotide-binding</keyword>
<accession>A0A0N8KK91</accession>
<evidence type="ECO:0000256" key="1">
    <source>
        <dbReference type="ARBA" id="ARBA00011738"/>
    </source>
</evidence>
<evidence type="ECO:0000256" key="10">
    <source>
        <dbReference type="HAMAP-Rule" id="MF_02007"/>
    </source>
</evidence>
<comment type="subcellular location">
    <subcellularLocation>
        <location evidence="10">Cytoplasm</location>
    </subcellularLocation>
</comment>
<dbReference type="AlphaFoldDB" id="A0A0N8KK91"/>
<protein>
    <recommendedName>
        <fullName evidence="10">Tyrosine--tRNA ligase</fullName>
        <ecNumber evidence="10">6.1.1.1</ecNumber>
    </recommendedName>
    <alternativeName>
        <fullName evidence="10">Tyrosyl-tRNA synthetase</fullName>
        <shortName evidence="10">TyrRS</shortName>
    </alternativeName>
</protein>
<dbReference type="GO" id="GO:0006437">
    <property type="term" value="P:tyrosyl-tRNA aminoacylation"/>
    <property type="evidence" value="ECO:0007669"/>
    <property type="project" value="UniProtKB-UniRule"/>
</dbReference>
<feature type="short sequence motif" description="'HIGH' region" evidence="10">
    <location>
        <begin position="42"/>
        <end position="51"/>
    </location>
</feature>
<dbReference type="Proteomes" id="UP000050416">
    <property type="component" value="Unassembled WGS sequence"/>
</dbReference>
<dbReference type="PRINTS" id="PR01040">
    <property type="entry name" value="TRNASYNTHTYR"/>
</dbReference>
<dbReference type="InterPro" id="IPR002305">
    <property type="entry name" value="aa-tRNA-synth_Ic"/>
</dbReference>
<evidence type="ECO:0000256" key="5">
    <source>
        <dbReference type="ARBA" id="ARBA00022840"/>
    </source>
</evidence>
<comment type="catalytic activity">
    <reaction evidence="9 10">
        <text>tRNA(Tyr) + L-tyrosine + ATP = L-tyrosyl-tRNA(Tyr) + AMP + diphosphate + H(+)</text>
        <dbReference type="Rhea" id="RHEA:10220"/>
        <dbReference type="Rhea" id="RHEA-COMP:9706"/>
        <dbReference type="Rhea" id="RHEA-COMP:9707"/>
        <dbReference type="ChEBI" id="CHEBI:15378"/>
        <dbReference type="ChEBI" id="CHEBI:30616"/>
        <dbReference type="ChEBI" id="CHEBI:33019"/>
        <dbReference type="ChEBI" id="CHEBI:58315"/>
        <dbReference type="ChEBI" id="CHEBI:78442"/>
        <dbReference type="ChEBI" id="CHEBI:78536"/>
        <dbReference type="ChEBI" id="CHEBI:456215"/>
        <dbReference type="EC" id="6.1.1.1"/>
    </reaction>
</comment>
<evidence type="ECO:0000256" key="6">
    <source>
        <dbReference type="ARBA" id="ARBA00022884"/>
    </source>
</evidence>
<feature type="short sequence motif" description="'KMSKS' region" evidence="10">
    <location>
        <begin position="226"/>
        <end position="230"/>
    </location>
</feature>
<dbReference type="InterPro" id="IPR002307">
    <property type="entry name" value="Tyr-tRNA-ligase"/>
</dbReference>
<dbReference type="PROSITE" id="PS00178">
    <property type="entry name" value="AA_TRNA_LIGASE_I"/>
    <property type="match status" value="1"/>
</dbReference>
<evidence type="ECO:0000256" key="11">
    <source>
        <dbReference type="PROSITE-ProRule" id="PRU00182"/>
    </source>
</evidence>
<gene>
    <name evidence="10 12" type="primary">tyrS</name>
    <name evidence="12" type="ORF">HLUCCX14_14475</name>
</gene>
<dbReference type="GO" id="GO:0005829">
    <property type="term" value="C:cytosol"/>
    <property type="evidence" value="ECO:0007669"/>
    <property type="project" value="TreeGrafter"/>
</dbReference>
<dbReference type="PROSITE" id="PS50889">
    <property type="entry name" value="S4"/>
    <property type="match status" value="1"/>
</dbReference>
<dbReference type="CDD" id="cd00805">
    <property type="entry name" value="TyrRS_core"/>
    <property type="match status" value="1"/>
</dbReference>
<comment type="subunit">
    <text evidence="1 10">Homodimer.</text>
</comment>
<keyword evidence="3 10" id="KW-0436">Ligase</keyword>
<keyword evidence="2 10" id="KW-0963">Cytoplasm</keyword>
<evidence type="ECO:0000256" key="3">
    <source>
        <dbReference type="ARBA" id="ARBA00022598"/>
    </source>
</evidence>
<keyword evidence="7 10" id="KW-0648">Protein biosynthesis</keyword>
<sequence>MASIDEALAVIKRGIDELIPEEDLIAKLKEGRPLRIKAGFDPTAPDLHLGHTVLINKLRQFQDLGHEVIFLIGDFTGMIGDPTGKSATRPPLTEDQVRKNAITYKEQVFKILDPNKTRVVFNSEWMGKLGAADMIQLAGQYTVARMLERDDFTKRYRAEQPIAIHEFLYPLIQGYDSVALEADVELGGTDQKFNLLMGRILQKHYGQSPQAIITVPILEGLDGVQKMSKSLGNYVGVSDSPGEMYTKLLSVPDPLLWRYFELLSFRPMSEVESFKDEVDGGANPQDFKKLLAEELITRFHDEAAAKTAHKSAGNRVALGDIPENVPMVEVSLEGQADIPIAAVLRLAGLVKNGAAARDVLGRGVVYIDGKQLESERKFVKGDDCVVQAGKKKIARVVIVA</sequence>
<evidence type="ECO:0000256" key="9">
    <source>
        <dbReference type="ARBA" id="ARBA00048248"/>
    </source>
</evidence>
<keyword evidence="5 10" id="KW-0067">ATP-binding</keyword>
<dbReference type="EC" id="6.1.1.1" evidence="10"/>
<dbReference type="EMBL" id="LJZQ01000027">
    <property type="protein sequence ID" value="KPQ27482.1"/>
    <property type="molecule type" value="Genomic_DNA"/>
</dbReference>
<proteinExistence type="inferred from homology"/>
<dbReference type="STRING" id="1305731.GCA_000934705_02449"/>
<dbReference type="PANTHER" id="PTHR11766">
    <property type="entry name" value="TYROSYL-TRNA SYNTHETASE"/>
    <property type="match status" value="1"/>
</dbReference>
<comment type="caution">
    <text evidence="12">The sequence shown here is derived from an EMBL/GenBank/DDBJ whole genome shotgun (WGS) entry which is preliminary data.</text>
</comment>
<dbReference type="SUPFAM" id="SSF52374">
    <property type="entry name" value="Nucleotidylyl transferase"/>
    <property type="match status" value="1"/>
</dbReference>
<evidence type="ECO:0000313" key="13">
    <source>
        <dbReference type="Proteomes" id="UP000050416"/>
    </source>
</evidence>
<comment type="function">
    <text evidence="10">Catalyzes the attachment of tyrosine to tRNA(Tyr) in a two-step reaction: tyrosine is first activated by ATP to form Tyr-AMP and then transferred to the acceptor end of tRNA(Tyr).</text>
</comment>
<name>A0A0N8KK91_9GAMM</name>
<keyword evidence="8 10" id="KW-0030">Aminoacyl-tRNA synthetase</keyword>
<dbReference type="InterPro" id="IPR036986">
    <property type="entry name" value="S4_RNA-bd_sf"/>
</dbReference>
<dbReference type="NCBIfam" id="TIGR00234">
    <property type="entry name" value="tyrS"/>
    <property type="match status" value="1"/>
</dbReference>
<dbReference type="InterPro" id="IPR024108">
    <property type="entry name" value="Tyr-tRNA-ligase_bac_2"/>
</dbReference>
<dbReference type="HAMAP" id="MF_02007">
    <property type="entry name" value="Tyr_tRNA_synth_type2"/>
    <property type="match status" value="1"/>
</dbReference>
<dbReference type="PATRIC" id="fig|1305731.5.peg.1652"/>
<organism evidence="12 13">
    <name type="scientific">Marinobacter excellens HL-55</name>
    <dbReference type="NCBI Taxonomy" id="1305731"/>
    <lineage>
        <taxon>Bacteria</taxon>
        <taxon>Pseudomonadati</taxon>
        <taxon>Pseudomonadota</taxon>
        <taxon>Gammaproteobacteria</taxon>
        <taxon>Pseudomonadales</taxon>
        <taxon>Marinobacteraceae</taxon>
        <taxon>Marinobacter</taxon>
    </lineage>
</organism>
<evidence type="ECO:0000256" key="2">
    <source>
        <dbReference type="ARBA" id="ARBA00022490"/>
    </source>
</evidence>
<dbReference type="Pfam" id="PF00579">
    <property type="entry name" value="tRNA-synt_1b"/>
    <property type="match status" value="1"/>
</dbReference>
<dbReference type="InterPro" id="IPR024088">
    <property type="entry name" value="Tyr-tRNA-ligase_bac-type"/>
</dbReference>
<dbReference type="GO" id="GO:0003723">
    <property type="term" value="F:RNA binding"/>
    <property type="evidence" value="ECO:0007669"/>
    <property type="project" value="UniProtKB-KW"/>
</dbReference>
<dbReference type="Gene3D" id="3.10.290.10">
    <property type="entry name" value="RNA-binding S4 domain"/>
    <property type="match status" value="1"/>
</dbReference>
<evidence type="ECO:0000256" key="8">
    <source>
        <dbReference type="ARBA" id="ARBA00023146"/>
    </source>
</evidence>
<dbReference type="Gene3D" id="3.40.50.620">
    <property type="entry name" value="HUPs"/>
    <property type="match status" value="1"/>
</dbReference>
<dbReference type="GO" id="GO:0005524">
    <property type="term" value="F:ATP binding"/>
    <property type="evidence" value="ECO:0007669"/>
    <property type="project" value="UniProtKB-UniRule"/>
</dbReference>
<dbReference type="FunFam" id="3.40.50.620:FF:000061">
    <property type="entry name" value="Tyrosine--tRNA ligase"/>
    <property type="match status" value="1"/>
</dbReference>
<comment type="similarity">
    <text evidence="10">Belongs to the class-I aminoacyl-tRNA synthetase family. TyrS type 2 subfamily.</text>
</comment>
<feature type="binding site" evidence="10">
    <location>
        <position position="229"/>
    </location>
    <ligand>
        <name>ATP</name>
        <dbReference type="ChEBI" id="CHEBI:30616"/>
    </ligand>
</feature>
<dbReference type="OrthoDB" id="9804243at2"/>
<keyword evidence="6 11" id="KW-0694">RNA-binding</keyword>
<evidence type="ECO:0000256" key="4">
    <source>
        <dbReference type="ARBA" id="ARBA00022741"/>
    </source>
</evidence>
<dbReference type="InterPro" id="IPR014729">
    <property type="entry name" value="Rossmann-like_a/b/a_fold"/>
</dbReference>
<reference evidence="12 13" key="1">
    <citation type="submission" date="2015-09" db="EMBL/GenBank/DDBJ databases">
        <title>Identification and resolution of microdiversity through metagenomic sequencing of parallel consortia.</title>
        <authorList>
            <person name="Nelson W.C."/>
            <person name="Romine M.F."/>
            <person name="Lindemann S.R."/>
        </authorList>
    </citation>
    <scope>NUCLEOTIDE SEQUENCE [LARGE SCALE GENOMIC DNA]</scope>
    <source>
        <strain evidence="12">HL-55</strain>
    </source>
</reference>
<dbReference type="InterPro" id="IPR001412">
    <property type="entry name" value="aa-tRNA-synth_I_CS"/>
</dbReference>
<evidence type="ECO:0000313" key="12">
    <source>
        <dbReference type="EMBL" id="KPQ27482.1"/>
    </source>
</evidence>
<dbReference type="SUPFAM" id="SSF55174">
    <property type="entry name" value="Alpha-L RNA-binding motif"/>
    <property type="match status" value="1"/>
</dbReference>